<dbReference type="Pfam" id="PF08530">
    <property type="entry name" value="PepX_C"/>
    <property type="match status" value="1"/>
</dbReference>
<comment type="caution">
    <text evidence="3">The sequence shown here is derived from an EMBL/GenBank/DDBJ whole genome shotgun (WGS) entry which is preliminary data.</text>
</comment>
<keyword evidence="4" id="KW-1185">Reference proteome</keyword>
<sequence>MVSQGTFVDVIGLNYRCGTIEGCIGADSVFEYEEQSKIIFSIGPLIIGEARSKPLITVAELGPPDTSIFDARRINRARLLYSLTSGQGFERPIHVDNHVRSIVTKHAALIDLDSPNTSDLDKAITEICTELGYFPKSVSHTRNHLRREAAGFKVMRDMRIPVEDGNYVLADVYLPLELREKYPVLVSCTLYGKRVLFGGPDLENQDEIYAFEKAEDDWHSTSPGVPIQVPHGDSWLGAWTTQRGFENIATFNTYSYVPHGFAMVKVDPRGVSQTPGVRGVPGEITGDLYNAVEWAAEQSWSNGDVALVGSSQGANVQWAVASLKPKGLRCFVPYATDLDMYREGSFIGGIPSYRFVANWVERIRKPSYKWTDHMDILDIMKSNPFDNGLWRAASAQLDSIDLPCLLAAPQLLLLHSRGPFEAWRARNPDNTHLQVVDRDYYSWASREAAGKVLQFLNRYLKGAENPKPERVGIQMRLGYGSWYWRKENNWPVPGTQYTKWYLGSDGFLLKSAPKQAERQFSYSTRTTENQKSGVSFYSVAFKEDVEFAGHFTAVLHMSSSTEDADVVVTLWAVDENGAVVPHSSDGQPEPIAKGFLRVSHRITDPAKTLPERPWHSHTKEDNLLLKPGEVVRIEVEIFPAAARVRRGWKLRLDVTPTEEQPDIAGYKPLDMRVWYSETHPEGQNYIHVGEQYDNYIACPVVPVTEGYPNHVL</sequence>
<dbReference type="AlphaFoldDB" id="A0AAD4KTL8"/>
<dbReference type="Gene3D" id="2.60.120.260">
    <property type="entry name" value="Galactose-binding domain-like"/>
    <property type="match status" value="1"/>
</dbReference>
<dbReference type="InterPro" id="IPR000383">
    <property type="entry name" value="Xaa-Pro-like_dom"/>
</dbReference>
<evidence type="ECO:0000313" key="4">
    <source>
        <dbReference type="Proteomes" id="UP001201262"/>
    </source>
</evidence>
<dbReference type="SUPFAM" id="SSF53474">
    <property type="entry name" value="alpha/beta-Hydrolases"/>
    <property type="match status" value="1"/>
</dbReference>
<gene>
    <name evidence="3" type="ORF">BGW36DRAFT_299374</name>
</gene>
<feature type="domain" description="Xaa-Pro dipeptidyl-peptidase C-terminal" evidence="2">
    <location>
        <begin position="453"/>
        <end position="697"/>
    </location>
</feature>
<dbReference type="PANTHER" id="PTHR43056:SF10">
    <property type="entry name" value="COCE_NOND FAMILY, PUTATIVE (AFU_ORTHOLOGUE AFUA_7G00600)-RELATED"/>
    <property type="match status" value="1"/>
</dbReference>
<dbReference type="InterPro" id="IPR029058">
    <property type="entry name" value="AB_hydrolase_fold"/>
</dbReference>
<dbReference type="GO" id="GO:0008239">
    <property type="term" value="F:dipeptidyl-peptidase activity"/>
    <property type="evidence" value="ECO:0007669"/>
    <property type="project" value="InterPro"/>
</dbReference>
<dbReference type="RefSeq" id="XP_046070787.1">
    <property type="nucleotide sequence ID" value="XM_046211525.1"/>
</dbReference>
<dbReference type="Proteomes" id="UP001201262">
    <property type="component" value="Unassembled WGS sequence"/>
</dbReference>
<evidence type="ECO:0000256" key="1">
    <source>
        <dbReference type="ARBA" id="ARBA00022801"/>
    </source>
</evidence>
<dbReference type="InterPro" id="IPR008979">
    <property type="entry name" value="Galactose-bd-like_sf"/>
</dbReference>
<proteinExistence type="predicted"/>
<evidence type="ECO:0000259" key="2">
    <source>
        <dbReference type="SMART" id="SM00939"/>
    </source>
</evidence>
<dbReference type="InterPro" id="IPR013736">
    <property type="entry name" value="Xaa-Pro_dipept_C"/>
</dbReference>
<dbReference type="NCBIfam" id="TIGR00976">
    <property type="entry name" value="CocE_NonD"/>
    <property type="match status" value="1"/>
</dbReference>
<dbReference type="SMART" id="SM00939">
    <property type="entry name" value="PepX_C"/>
    <property type="match status" value="1"/>
</dbReference>
<evidence type="ECO:0000313" key="3">
    <source>
        <dbReference type="EMBL" id="KAH8695645.1"/>
    </source>
</evidence>
<dbReference type="Gene3D" id="1.10.3020.20">
    <property type="match status" value="1"/>
</dbReference>
<dbReference type="Pfam" id="PF02129">
    <property type="entry name" value="Peptidase_S15"/>
    <property type="match status" value="1"/>
</dbReference>
<dbReference type="InterPro" id="IPR005674">
    <property type="entry name" value="CocE/Ser_esterase"/>
</dbReference>
<dbReference type="GeneID" id="70241812"/>
<keyword evidence="1 3" id="KW-0378">Hydrolase</keyword>
<name>A0AAD4KTL8_9EURO</name>
<dbReference type="InterPro" id="IPR050585">
    <property type="entry name" value="Xaa-Pro_dipeptidyl-ppase/CocE"/>
</dbReference>
<dbReference type="PANTHER" id="PTHR43056">
    <property type="entry name" value="PEPTIDASE S9 PROLYL OLIGOPEPTIDASE"/>
    <property type="match status" value="1"/>
</dbReference>
<reference evidence="3" key="1">
    <citation type="submission" date="2021-12" db="EMBL/GenBank/DDBJ databases">
        <title>Convergent genome expansion in fungi linked to evolution of root-endophyte symbiosis.</title>
        <authorList>
            <consortium name="DOE Joint Genome Institute"/>
            <person name="Ke Y.-H."/>
            <person name="Bonito G."/>
            <person name="Liao H.-L."/>
            <person name="Looney B."/>
            <person name="Rojas-Flechas A."/>
            <person name="Nash J."/>
            <person name="Hameed K."/>
            <person name="Schadt C."/>
            <person name="Martin F."/>
            <person name="Crous P.W."/>
            <person name="Miettinen O."/>
            <person name="Magnuson J.K."/>
            <person name="Labbe J."/>
            <person name="Jacobson D."/>
            <person name="Doktycz M.J."/>
            <person name="Veneault-Fourrey C."/>
            <person name="Kuo A."/>
            <person name="Mondo S."/>
            <person name="Calhoun S."/>
            <person name="Riley R."/>
            <person name="Ohm R."/>
            <person name="LaButti K."/>
            <person name="Andreopoulos B."/>
            <person name="Pangilinan J."/>
            <person name="Nolan M."/>
            <person name="Tritt A."/>
            <person name="Clum A."/>
            <person name="Lipzen A."/>
            <person name="Daum C."/>
            <person name="Barry K."/>
            <person name="Grigoriev I.V."/>
            <person name="Vilgalys R."/>
        </authorList>
    </citation>
    <scope>NUCLEOTIDE SEQUENCE</scope>
    <source>
        <strain evidence="3">PMI_201</strain>
    </source>
</reference>
<dbReference type="Gene3D" id="3.40.50.1820">
    <property type="entry name" value="alpha/beta hydrolase"/>
    <property type="match status" value="1"/>
</dbReference>
<dbReference type="EMBL" id="JAJTJA010000008">
    <property type="protein sequence ID" value="KAH8695645.1"/>
    <property type="molecule type" value="Genomic_DNA"/>
</dbReference>
<organism evidence="3 4">
    <name type="scientific">Talaromyces proteolyticus</name>
    <dbReference type="NCBI Taxonomy" id="1131652"/>
    <lineage>
        <taxon>Eukaryota</taxon>
        <taxon>Fungi</taxon>
        <taxon>Dikarya</taxon>
        <taxon>Ascomycota</taxon>
        <taxon>Pezizomycotina</taxon>
        <taxon>Eurotiomycetes</taxon>
        <taxon>Eurotiomycetidae</taxon>
        <taxon>Eurotiales</taxon>
        <taxon>Trichocomaceae</taxon>
        <taxon>Talaromyces</taxon>
        <taxon>Talaromyces sect. Bacilispori</taxon>
    </lineage>
</organism>
<dbReference type="SUPFAM" id="SSF49785">
    <property type="entry name" value="Galactose-binding domain-like"/>
    <property type="match status" value="1"/>
</dbReference>
<protein>
    <submittedName>
        <fullName evidence="3">Alpha/Beta hydrolase protein</fullName>
    </submittedName>
</protein>
<accession>A0AAD4KTL8</accession>